<protein>
    <recommendedName>
        <fullName evidence="5">MarR family transcriptional regulator</fullName>
    </recommendedName>
</protein>
<dbReference type="Proteomes" id="UP000887228">
    <property type="component" value="Unassembled WGS sequence"/>
</dbReference>
<evidence type="ECO:0000313" key="1">
    <source>
        <dbReference type="EMBL" id="GIZ88346.1"/>
    </source>
</evidence>
<reference evidence="1 4" key="1">
    <citation type="submission" date="2021-07" db="EMBL/GenBank/DDBJ databases">
        <title>Whole genome sequencing of carbapenem-resistant Pseudomonas spp. isolated in Japan.</title>
        <authorList>
            <person name="Suzuki M."/>
            <person name="Maehana S."/>
            <person name="Kitasato H."/>
        </authorList>
    </citation>
    <scope>NUCLEOTIDE SEQUENCE</scope>
    <source>
        <strain evidence="1">KAM435</strain>
        <strain evidence="2 4">KAM436</strain>
    </source>
</reference>
<accession>A0AA37CFA5</accession>
<sequence>MASHVANMRGLLAGLDEAEQTQLFDLLGKLFAGLPPAGR</sequence>
<organism evidence="1 3">
    <name type="scientific">Aquipseudomonas alcaligenes</name>
    <name type="common">Pseudomonas alcaligenes</name>
    <dbReference type="NCBI Taxonomy" id="43263"/>
    <lineage>
        <taxon>Bacteria</taxon>
        <taxon>Pseudomonadati</taxon>
        <taxon>Pseudomonadota</taxon>
        <taxon>Gammaproteobacteria</taxon>
        <taxon>Pseudomonadales</taxon>
        <taxon>Pseudomonadaceae</taxon>
        <taxon>Aquipseudomonas</taxon>
    </lineage>
</organism>
<dbReference type="AlphaFoldDB" id="A0AA37CFA5"/>
<proteinExistence type="predicted"/>
<evidence type="ECO:0000313" key="3">
    <source>
        <dbReference type="Proteomes" id="UP000887212"/>
    </source>
</evidence>
<dbReference type="Proteomes" id="UP000887212">
    <property type="component" value="Unassembled WGS sequence"/>
</dbReference>
<evidence type="ECO:0008006" key="5">
    <source>
        <dbReference type="Google" id="ProtNLM"/>
    </source>
</evidence>
<dbReference type="EMBL" id="BPMT01000007">
    <property type="protein sequence ID" value="GIZ93260.1"/>
    <property type="molecule type" value="Genomic_DNA"/>
</dbReference>
<evidence type="ECO:0000313" key="2">
    <source>
        <dbReference type="EMBL" id="GIZ93260.1"/>
    </source>
</evidence>
<name>A0AA37CFA5_AQUAC</name>
<evidence type="ECO:0000313" key="4">
    <source>
        <dbReference type="Proteomes" id="UP000887228"/>
    </source>
</evidence>
<dbReference type="EMBL" id="BPMS01000005">
    <property type="protein sequence ID" value="GIZ88346.1"/>
    <property type="molecule type" value="Genomic_DNA"/>
</dbReference>
<comment type="caution">
    <text evidence="1">The sequence shown here is derived from an EMBL/GenBank/DDBJ whole genome shotgun (WGS) entry which is preliminary data.</text>
</comment>
<gene>
    <name evidence="1" type="ORF">KAM435_16730</name>
    <name evidence="2" type="ORF">KAM436_22280</name>
</gene>